<proteinExistence type="predicted"/>
<dbReference type="InterPro" id="IPR011051">
    <property type="entry name" value="RmlC_Cupin_sf"/>
</dbReference>
<evidence type="ECO:0000259" key="2">
    <source>
        <dbReference type="Pfam" id="PF14667"/>
    </source>
</evidence>
<dbReference type="PATRIC" id="fig|1703771.3.peg.390"/>
<sequence length="151" mass="17534">MIDGVRLKNLKVIPDERGWLMEMLRCDDEMFVKFGQVYLSVVYPGVVKGWHYHRVQTDSFTVVKGMAKVVLYDGRENSPTYQELNEFFLGDRNPLLLVIPPLVVHGMKGIGPEPAYLINCPTEPYNYENPDEYRIDPHGDEIPYDWGLKER</sequence>
<accession>A0A0S7WGS5</accession>
<dbReference type="GO" id="GO:0000271">
    <property type="term" value="P:polysaccharide biosynthetic process"/>
    <property type="evidence" value="ECO:0007669"/>
    <property type="project" value="TreeGrafter"/>
</dbReference>
<evidence type="ECO:0000256" key="1">
    <source>
        <dbReference type="PIRSR" id="PIRSR600888-3"/>
    </source>
</evidence>
<gene>
    <name evidence="3" type="ORF">AMJ40_05735</name>
</gene>
<dbReference type="PANTHER" id="PTHR21047:SF2">
    <property type="entry name" value="THYMIDINE DIPHOSPHO-4-KETO-RHAMNOSE 3,5-EPIMERASE"/>
    <property type="match status" value="1"/>
</dbReference>
<feature type="domain" description="Capsular polysaccharide assembling protein CapF C-terminal" evidence="2">
    <location>
        <begin position="15"/>
        <end position="133"/>
    </location>
</feature>
<reference evidence="3 4" key="1">
    <citation type="journal article" date="2015" name="Microbiome">
        <title>Genomic resolution of linkages in carbon, nitrogen, and sulfur cycling among widespread estuary sediment bacteria.</title>
        <authorList>
            <person name="Baker B.J."/>
            <person name="Lazar C.S."/>
            <person name="Teske A.P."/>
            <person name="Dick G.J."/>
        </authorList>
    </citation>
    <scope>NUCLEOTIDE SEQUENCE [LARGE SCALE GENOMIC DNA]</scope>
    <source>
        <strain evidence="3">DG_26</strain>
    </source>
</reference>
<dbReference type="Proteomes" id="UP000051124">
    <property type="component" value="Unassembled WGS sequence"/>
</dbReference>
<dbReference type="Gene3D" id="2.60.120.10">
    <property type="entry name" value="Jelly Rolls"/>
    <property type="match status" value="1"/>
</dbReference>
<protein>
    <submittedName>
        <fullName evidence="3">dTDP-4-dehydrorhamnose 3,5-epimerase</fullName>
    </submittedName>
</protein>
<dbReference type="EMBL" id="LIZT01000063">
    <property type="protein sequence ID" value="KPJ49336.1"/>
    <property type="molecule type" value="Genomic_DNA"/>
</dbReference>
<comment type="caution">
    <text evidence="3">The sequence shown here is derived from an EMBL/GenBank/DDBJ whole genome shotgun (WGS) entry which is preliminary data.</text>
</comment>
<dbReference type="GO" id="GO:0005829">
    <property type="term" value="C:cytosol"/>
    <property type="evidence" value="ECO:0007669"/>
    <property type="project" value="TreeGrafter"/>
</dbReference>
<dbReference type="Pfam" id="PF14667">
    <property type="entry name" value="Polysacc_synt_C"/>
    <property type="match status" value="1"/>
</dbReference>
<evidence type="ECO:0000313" key="3">
    <source>
        <dbReference type="EMBL" id="KPJ49336.1"/>
    </source>
</evidence>
<organism evidence="3 4">
    <name type="scientific">candidate division TA06 bacterium DG_26</name>
    <dbReference type="NCBI Taxonomy" id="1703771"/>
    <lineage>
        <taxon>Bacteria</taxon>
        <taxon>Bacteria division TA06</taxon>
    </lineage>
</organism>
<dbReference type="SUPFAM" id="SSF51182">
    <property type="entry name" value="RmlC-like cupins"/>
    <property type="match status" value="1"/>
</dbReference>
<dbReference type="InterPro" id="IPR014710">
    <property type="entry name" value="RmlC-like_jellyroll"/>
</dbReference>
<evidence type="ECO:0000313" key="4">
    <source>
        <dbReference type="Proteomes" id="UP000051124"/>
    </source>
</evidence>
<name>A0A0S7WGS5_UNCT6</name>
<feature type="site" description="Participates in a stacking interaction with the thymidine ring of dTDP-4-oxo-6-deoxyglucose" evidence="1">
    <location>
        <position position="125"/>
    </location>
</feature>
<dbReference type="GO" id="GO:0008830">
    <property type="term" value="F:dTDP-4-dehydrorhamnose 3,5-epimerase activity"/>
    <property type="evidence" value="ECO:0007669"/>
    <property type="project" value="InterPro"/>
</dbReference>
<dbReference type="InterPro" id="IPR029303">
    <property type="entry name" value="CapF_C"/>
</dbReference>
<dbReference type="AlphaFoldDB" id="A0A0S7WGS5"/>
<dbReference type="PANTHER" id="PTHR21047">
    <property type="entry name" value="DTDP-6-DEOXY-D-GLUCOSE-3,5 EPIMERASE"/>
    <property type="match status" value="1"/>
</dbReference>
<dbReference type="InterPro" id="IPR000888">
    <property type="entry name" value="RmlC-like"/>
</dbReference>